<dbReference type="Proteomes" id="UP000738349">
    <property type="component" value="Unassembled WGS sequence"/>
</dbReference>
<dbReference type="AlphaFoldDB" id="A0A9P9E9S9"/>
<organism evidence="1 2">
    <name type="scientific">Dactylonectria macrodidyma</name>
    <dbReference type="NCBI Taxonomy" id="307937"/>
    <lineage>
        <taxon>Eukaryota</taxon>
        <taxon>Fungi</taxon>
        <taxon>Dikarya</taxon>
        <taxon>Ascomycota</taxon>
        <taxon>Pezizomycotina</taxon>
        <taxon>Sordariomycetes</taxon>
        <taxon>Hypocreomycetidae</taxon>
        <taxon>Hypocreales</taxon>
        <taxon>Nectriaceae</taxon>
        <taxon>Dactylonectria</taxon>
    </lineage>
</organism>
<comment type="caution">
    <text evidence="1">The sequence shown here is derived from an EMBL/GenBank/DDBJ whole genome shotgun (WGS) entry which is preliminary data.</text>
</comment>
<evidence type="ECO:0000313" key="2">
    <source>
        <dbReference type="Proteomes" id="UP000738349"/>
    </source>
</evidence>
<dbReference type="EMBL" id="JAGMUV010000014">
    <property type="protein sequence ID" value="KAH7134005.1"/>
    <property type="molecule type" value="Genomic_DNA"/>
</dbReference>
<sequence length="276" mass="30831">MIAARDTSALSPLEPVSPWSSLSVKILAIAEIPAWHARQDYVFPRLCLPVRVLPTVPLALSNVWQDCVSRCYWTLAPTKPVLKDRLALPESVFRPSCRFVLQKPIAVPALSVQLLLEPVCQWFSQLVRQTAIVEMVTLAQQDSVFLQSCPVAKVTLTAYLVLSNASQACVCHLSWNPAPRVLATRARPVQLESAFLPFFQLAHQIPIAPLDLLVLLPLVPVCPRFLQLARLSTTVEMARPVQQGSVFRPWFLHVKLSQTATLVRSNALQAYVYHWA</sequence>
<reference evidence="1" key="1">
    <citation type="journal article" date="2021" name="Nat. Commun.">
        <title>Genetic determinants of endophytism in the Arabidopsis root mycobiome.</title>
        <authorList>
            <person name="Mesny F."/>
            <person name="Miyauchi S."/>
            <person name="Thiergart T."/>
            <person name="Pickel B."/>
            <person name="Atanasova L."/>
            <person name="Karlsson M."/>
            <person name="Huettel B."/>
            <person name="Barry K.W."/>
            <person name="Haridas S."/>
            <person name="Chen C."/>
            <person name="Bauer D."/>
            <person name="Andreopoulos W."/>
            <person name="Pangilinan J."/>
            <person name="LaButti K."/>
            <person name="Riley R."/>
            <person name="Lipzen A."/>
            <person name="Clum A."/>
            <person name="Drula E."/>
            <person name="Henrissat B."/>
            <person name="Kohler A."/>
            <person name="Grigoriev I.V."/>
            <person name="Martin F.M."/>
            <person name="Hacquard S."/>
        </authorList>
    </citation>
    <scope>NUCLEOTIDE SEQUENCE</scope>
    <source>
        <strain evidence="1">MPI-CAGE-AT-0147</strain>
    </source>
</reference>
<evidence type="ECO:0000313" key="1">
    <source>
        <dbReference type="EMBL" id="KAH7134005.1"/>
    </source>
</evidence>
<gene>
    <name evidence="1" type="ORF">EDB81DRAFT_802906</name>
</gene>
<proteinExistence type="predicted"/>
<protein>
    <submittedName>
        <fullName evidence="1">Uncharacterized protein</fullName>
    </submittedName>
</protein>
<accession>A0A9P9E9S9</accession>
<keyword evidence="2" id="KW-1185">Reference proteome</keyword>
<name>A0A9P9E9S9_9HYPO</name>